<dbReference type="Proteomes" id="UP000255421">
    <property type="component" value="Unassembled WGS sequence"/>
</dbReference>
<dbReference type="EMBL" id="FNKQ01000003">
    <property type="protein sequence ID" value="SDQ77048.1"/>
    <property type="molecule type" value="Genomic_DNA"/>
</dbReference>
<proteinExistence type="predicted"/>
<gene>
    <name evidence="1" type="ORF">DWB78_06315</name>
    <name evidence="2" type="ORF">SAMN05216278_2461</name>
</gene>
<dbReference type="Proteomes" id="UP000199289">
    <property type="component" value="Unassembled WGS sequence"/>
</dbReference>
<name>A0A1H1DLK9_9EURY</name>
<evidence type="ECO:0000313" key="4">
    <source>
        <dbReference type="Proteomes" id="UP000255421"/>
    </source>
</evidence>
<evidence type="ECO:0000313" key="3">
    <source>
        <dbReference type="Proteomes" id="UP000199289"/>
    </source>
</evidence>
<evidence type="ECO:0000313" key="2">
    <source>
        <dbReference type="EMBL" id="SDQ77048.1"/>
    </source>
</evidence>
<evidence type="ECO:0000313" key="1">
    <source>
        <dbReference type="EMBL" id="RDI71373.1"/>
    </source>
</evidence>
<accession>A0A1H1DLK9</accession>
<dbReference type="RefSeq" id="WP_092537760.1">
    <property type="nucleotide sequence ID" value="NZ_FNKQ01000003.1"/>
</dbReference>
<dbReference type="AlphaFoldDB" id="A0A1H1DLK9"/>
<protein>
    <submittedName>
        <fullName evidence="2">Uncharacterized protein</fullName>
    </submittedName>
</protein>
<dbReference type="OrthoDB" id="289802at2157"/>
<organism evidence="2 3">
    <name type="scientific">Halopelagius longus</name>
    <dbReference type="NCBI Taxonomy" id="1236180"/>
    <lineage>
        <taxon>Archaea</taxon>
        <taxon>Methanobacteriati</taxon>
        <taxon>Methanobacteriota</taxon>
        <taxon>Stenosarchaea group</taxon>
        <taxon>Halobacteria</taxon>
        <taxon>Halobacteriales</taxon>
        <taxon>Haloferacaceae</taxon>
    </lineage>
</organism>
<keyword evidence="4" id="KW-1185">Reference proteome</keyword>
<sequence>MVEGLLIGDDLLKAKVKGERAGAEVAGMQYVGYEVGVTEGSVHVLGKHCRADIADEDFRYVVVPLDAVTGLKMVDHTDHGQTIELQTAKENVVLQSEKQSTLSKNLERLFRLMCQLLA</sequence>
<reference evidence="1 4" key="3">
    <citation type="submission" date="2018-07" db="EMBL/GenBank/DDBJ databases">
        <title>Genome sequence of extremly halophilic archaeon Halopelagius longus strain BC12-B1.</title>
        <authorList>
            <person name="Zhang X."/>
        </authorList>
    </citation>
    <scope>NUCLEOTIDE SEQUENCE [LARGE SCALE GENOMIC DNA]</scope>
    <source>
        <strain evidence="1 4">BC12-B1</strain>
    </source>
</reference>
<reference evidence="3" key="1">
    <citation type="submission" date="2016-10" db="EMBL/GenBank/DDBJ databases">
        <authorList>
            <person name="Varghese N."/>
            <person name="Submissions S."/>
        </authorList>
    </citation>
    <scope>NUCLEOTIDE SEQUENCE [LARGE SCALE GENOMIC DNA]</scope>
    <source>
        <strain evidence="3">CGMCC 1.12397</strain>
    </source>
</reference>
<reference evidence="2" key="2">
    <citation type="submission" date="2016-10" db="EMBL/GenBank/DDBJ databases">
        <authorList>
            <person name="de Groot N.N."/>
        </authorList>
    </citation>
    <scope>NUCLEOTIDE SEQUENCE [LARGE SCALE GENOMIC DNA]</scope>
    <source>
        <strain evidence="2">CGMCC 1.12397</strain>
    </source>
</reference>
<dbReference type="EMBL" id="QQST01000001">
    <property type="protein sequence ID" value="RDI71373.1"/>
    <property type="molecule type" value="Genomic_DNA"/>
</dbReference>